<sequence length="139" mass="16457">MEGLRLLEQVFAEEFENHGDFELYEIQELDGVTDYDEDLSYNSGWYNYYDVTFKYKGKSYTFEYKEHTSDNVSDTEYFYGTFKEVVEDKILEPVELFGGVDTSLTLNKDIFTQEEVIKILKLSPYMIHELLKEVEDSDI</sequence>
<dbReference type="EMBL" id="OK499987">
    <property type="protein sequence ID" value="UGO47924.1"/>
    <property type="molecule type" value="Genomic_DNA"/>
</dbReference>
<protein>
    <submittedName>
        <fullName evidence="1">Uncharacterized protein</fullName>
    </submittedName>
</protein>
<keyword evidence="2" id="KW-1185">Reference proteome</keyword>
<dbReference type="Proteomes" id="UP000827753">
    <property type="component" value="Segment"/>
</dbReference>
<name>A0AAE8YR36_9CAUD</name>
<evidence type="ECO:0000313" key="2">
    <source>
        <dbReference type="Proteomes" id="UP000827753"/>
    </source>
</evidence>
<evidence type="ECO:0000313" key="1">
    <source>
        <dbReference type="EMBL" id="UGO47924.1"/>
    </source>
</evidence>
<proteinExistence type="predicted"/>
<organism evidence="1 2">
    <name type="scientific">Bacillus phage vB_BanS_MrDarsey</name>
    <dbReference type="NCBI Taxonomy" id="2894787"/>
    <lineage>
        <taxon>Viruses</taxon>
        <taxon>Duplodnaviria</taxon>
        <taxon>Heunggongvirae</taxon>
        <taxon>Uroviricota</taxon>
        <taxon>Caudoviricetes</taxon>
        <taxon>Joanripponvirinae</taxon>
        <taxon>Tsamsavirus</taxon>
        <taxon>Tsamsavirus mrdarsey</taxon>
    </lineage>
</organism>
<accession>A0AAE8YR36</accession>
<gene>
    <name evidence="1" type="ORF">MRDARSEY_92</name>
</gene>
<reference evidence="1 2" key="1">
    <citation type="submission" date="2021-10" db="EMBL/GenBank/DDBJ databases">
        <authorList>
            <person name="Lavering E.D."/>
            <person name="James R."/>
            <person name="Fairholm J.D."/>
            <person name="Ogilvie B.H."/>
            <person name="Thurgood T.L."/>
            <person name="Robison R.A."/>
            <person name="Grose J.H."/>
        </authorList>
    </citation>
    <scope>NUCLEOTIDE SEQUENCE [LARGE SCALE GENOMIC DNA]</scope>
</reference>